<evidence type="ECO:0000256" key="1">
    <source>
        <dbReference type="SAM" id="Phobius"/>
    </source>
</evidence>
<dbReference type="Gene3D" id="3.30.70.270">
    <property type="match status" value="1"/>
</dbReference>
<dbReference type="Gene3D" id="3.30.450.20">
    <property type="entry name" value="PAS domain"/>
    <property type="match status" value="1"/>
</dbReference>
<dbReference type="AlphaFoldDB" id="A0A1I0FU88"/>
<dbReference type="InterPro" id="IPR001633">
    <property type="entry name" value="EAL_dom"/>
</dbReference>
<dbReference type="EMBL" id="FOIM01000009">
    <property type="protein sequence ID" value="SET60990.1"/>
    <property type="molecule type" value="Genomic_DNA"/>
</dbReference>
<dbReference type="InterPro" id="IPR035919">
    <property type="entry name" value="EAL_sf"/>
</dbReference>
<evidence type="ECO:0000313" key="4">
    <source>
        <dbReference type="EMBL" id="SET60990.1"/>
    </source>
</evidence>
<dbReference type="Proteomes" id="UP000198508">
    <property type="component" value="Unassembled WGS sequence"/>
</dbReference>
<dbReference type="STRING" id="460384.SAMN05216313_109137"/>
<organism evidence="4 5">
    <name type="scientific">Enterocloster lavalensis</name>
    <dbReference type="NCBI Taxonomy" id="460384"/>
    <lineage>
        <taxon>Bacteria</taxon>
        <taxon>Bacillati</taxon>
        <taxon>Bacillota</taxon>
        <taxon>Clostridia</taxon>
        <taxon>Lachnospirales</taxon>
        <taxon>Lachnospiraceae</taxon>
        <taxon>Enterocloster</taxon>
    </lineage>
</organism>
<dbReference type="InterPro" id="IPR000160">
    <property type="entry name" value="GGDEF_dom"/>
</dbReference>
<dbReference type="Gene3D" id="3.20.20.450">
    <property type="entry name" value="EAL domain"/>
    <property type="match status" value="1"/>
</dbReference>
<accession>A0A1I0FU88</accession>
<reference evidence="5" key="1">
    <citation type="submission" date="2016-10" db="EMBL/GenBank/DDBJ databases">
        <authorList>
            <person name="Varghese N."/>
            <person name="Submissions S."/>
        </authorList>
    </citation>
    <scope>NUCLEOTIDE SEQUENCE [LARGE SCALE GENOMIC DNA]</scope>
    <source>
        <strain evidence="5">NLAE-zl-G277</strain>
    </source>
</reference>
<dbReference type="Pfam" id="PF00990">
    <property type="entry name" value="GGDEF"/>
    <property type="match status" value="1"/>
</dbReference>
<keyword evidence="1" id="KW-1133">Transmembrane helix</keyword>
<proteinExistence type="predicted"/>
<evidence type="ECO:0000313" key="5">
    <source>
        <dbReference type="Proteomes" id="UP000198508"/>
    </source>
</evidence>
<feature type="domain" description="GGDEF" evidence="3">
    <location>
        <begin position="358"/>
        <end position="493"/>
    </location>
</feature>
<feature type="domain" description="EAL" evidence="2">
    <location>
        <begin position="502"/>
        <end position="757"/>
    </location>
</feature>
<dbReference type="InterPro" id="IPR043128">
    <property type="entry name" value="Rev_trsase/Diguanyl_cyclase"/>
</dbReference>
<gene>
    <name evidence="4" type="ORF">SAMN05216313_109137</name>
</gene>
<evidence type="ECO:0000259" key="3">
    <source>
        <dbReference type="PROSITE" id="PS50887"/>
    </source>
</evidence>
<dbReference type="PROSITE" id="PS50887">
    <property type="entry name" value="GGDEF"/>
    <property type="match status" value="1"/>
</dbReference>
<keyword evidence="1" id="KW-0812">Transmembrane</keyword>
<feature type="transmembrane region" description="Helical" evidence="1">
    <location>
        <begin position="292"/>
        <end position="315"/>
    </location>
</feature>
<dbReference type="RefSeq" id="WP_092363240.1">
    <property type="nucleotide sequence ID" value="NZ_FOIM01000009.1"/>
</dbReference>
<keyword evidence="1" id="KW-0472">Membrane</keyword>
<sequence length="759" mass="85716">MGDTKVWEGERIRAYKRWNATAVGLCLCFVLGSILFLTNMGRQYTKENLVLLDNAAFQHETALVKQVEGDFQTLHGVAVFVGRKDIMDPEQLIRLVGEVNEGNAFIRMGLANPKGKLELMELGGKRYPGIDISEEEFFRQALAGRDTISQPMPDPYREGEYINYYAVPIRNGEEAIVGVLCAVNGADVVRAIIEAPLLNDSGYTNLYSSRGTLIMSSGTASADGGQPQELAGLAGLSEMERAAVEEALEQNSSVHFNYKAGNTGMLAVLEPSGVEDWFVLCSIPVAALNQRYVVTSVGAMLIIVAACSLFSLLLWRQRRMMNRNRAVVERLAYEDSLTGGRNYNQFLMEAELIRRQDGRLAVWYCDLKKFKYYNDALGYAAGDDMLRRMYRLFERLEQPDGLFCRLMADNFVGLRWYEQREELTEWFGQVVREFHLEESETASRSYIELCMGFYCPDPSDSEQLTVNEMVNRANMAQKSIKGESGSRCAFFNETLRQRFQQEASMEAQGQQALSEGQFQPYFQPKFDIQHGDRLTGAEVLCRWIHPQKGMIPPGQFIPVFEKSGLIVQLDRYMFEQACSWYRRYLDGGGKRINLAVNVSRAGLLREDFVDYYVRVKEKYGIPDGVMELEVTESLALGGEELLCQLVCELQARGFTCSLDDFGSGYSSLNLLKNLPIRVLKLDILFFQRSVDKVRERIVVRNIINMARELKIRVIAEGVEETESVEFLRGAGCDIVQGYVFARPMPLAEFEALLAEAAGK</sequence>
<dbReference type="PANTHER" id="PTHR33121:SF70">
    <property type="entry name" value="SIGNALING PROTEIN YKOW"/>
    <property type="match status" value="1"/>
</dbReference>
<feature type="transmembrane region" description="Helical" evidence="1">
    <location>
        <begin position="20"/>
        <end position="38"/>
    </location>
</feature>
<dbReference type="Pfam" id="PF00563">
    <property type="entry name" value="EAL"/>
    <property type="match status" value="1"/>
</dbReference>
<dbReference type="SUPFAM" id="SSF55073">
    <property type="entry name" value="Nucleotide cyclase"/>
    <property type="match status" value="1"/>
</dbReference>
<dbReference type="SMART" id="SM00052">
    <property type="entry name" value="EAL"/>
    <property type="match status" value="1"/>
</dbReference>
<dbReference type="SUPFAM" id="SSF141868">
    <property type="entry name" value="EAL domain-like"/>
    <property type="match status" value="1"/>
</dbReference>
<dbReference type="GO" id="GO:0071111">
    <property type="term" value="F:cyclic-guanylate-specific phosphodiesterase activity"/>
    <property type="evidence" value="ECO:0007669"/>
    <property type="project" value="InterPro"/>
</dbReference>
<keyword evidence="5" id="KW-1185">Reference proteome</keyword>
<name>A0A1I0FU88_9FIRM</name>
<dbReference type="SMART" id="SM00267">
    <property type="entry name" value="GGDEF"/>
    <property type="match status" value="1"/>
</dbReference>
<dbReference type="PANTHER" id="PTHR33121">
    <property type="entry name" value="CYCLIC DI-GMP PHOSPHODIESTERASE PDEF"/>
    <property type="match status" value="1"/>
</dbReference>
<evidence type="ECO:0000259" key="2">
    <source>
        <dbReference type="PROSITE" id="PS50883"/>
    </source>
</evidence>
<protein>
    <submittedName>
        <fullName evidence="4">Diguanylate cyclase (GGDEF) domain-containing protein</fullName>
    </submittedName>
</protein>
<dbReference type="PROSITE" id="PS50883">
    <property type="entry name" value="EAL"/>
    <property type="match status" value="1"/>
</dbReference>
<dbReference type="InterPro" id="IPR029787">
    <property type="entry name" value="Nucleotide_cyclase"/>
</dbReference>
<dbReference type="CDD" id="cd01948">
    <property type="entry name" value="EAL"/>
    <property type="match status" value="1"/>
</dbReference>
<dbReference type="InterPro" id="IPR050706">
    <property type="entry name" value="Cyclic-di-GMP_PDE-like"/>
</dbReference>